<keyword evidence="2" id="KW-1185">Reference proteome</keyword>
<proteinExistence type="predicted"/>
<reference evidence="1 2" key="1">
    <citation type="submission" date="2012-05" db="EMBL/GenBank/DDBJ databases">
        <title>Recombination and specialization in a pathogen metapopulation.</title>
        <authorList>
            <person name="Gardiner A."/>
            <person name="Kemen E."/>
            <person name="Schultz-Larsen T."/>
            <person name="MacLean D."/>
            <person name="Van Oosterhout C."/>
            <person name="Jones J.D.G."/>
        </authorList>
    </citation>
    <scope>NUCLEOTIDE SEQUENCE [LARGE SCALE GENOMIC DNA]</scope>
    <source>
        <strain evidence="1 2">Ac Nc2</strain>
    </source>
</reference>
<dbReference type="AlphaFoldDB" id="A0A024GBE8"/>
<accession>A0A024GBE8</accession>
<comment type="caution">
    <text evidence="1">The sequence shown here is derived from an EMBL/GenBank/DDBJ whole genome shotgun (WGS) entry which is preliminary data.</text>
</comment>
<name>A0A024GBE8_9STRA</name>
<dbReference type="EMBL" id="CAIX01000053">
    <property type="protein sequence ID" value="CCI43662.1"/>
    <property type="molecule type" value="Genomic_DNA"/>
</dbReference>
<gene>
    <name evidence="1" type="ORF">BN9_044460</name>
</gene>
<dbReference type="Proteomes" id="UP000053237">
    <property type="component" value="Unassembled WGS sequence"/>
</dbReference>
<sequence>MSRSAQINFLHDLPDFGTLVDFVAFSAIARHPPAHNLLYFHSSIPPKGQVDLFELCHVRCRYTVPFEKISSDSDTCDLLHCTIRIVIDTSVPVTSYLFACSSIAIVILRNCRRNAEQCFAKLCRLVLYSDQRRIIELRHRVLYKTHIFFYKFGNSATQTLLSRTIYLSITFRRDESHVKQNHLSARLVPHS</sequence>
<protein>
    <submittedName>
        <fullName evidence="1">Uncharacterized protein</fullName>
    </submittedName>
</protein>
<evidence type="ECO:0000313" key="1">
    <source>
        <dbReference type="EMBL" id="CCI43662.1"/>
    </source>
</evidence>
<evidence type="ECO:0000313" key="2">
    <source>
        <dbReference type="Proteomes" id="UP000053237"/>
    </source>
</evidence>
<organism evidence="1 2">
    <name type="scientific">Albugo candida</name>
    <dbReference type="NCBI Taxonomy" id="65357"/>
    <lineage>
        <taxon>Eukaryota</taxon>
        <taxon>Sar</taxon>
        <taxon>Stramenopiles</taxon>
        <taxon>Oomycota</taxon>
        <taxon>Peronosporomycetes</taxon>
        <taxon>Albuginales</taxon>
        <taxon>Albuginaceae</taxon>
        <taxon>Albugo</taxon>
    </lineage>
</organism>
<dbReference type="InParanoid" id="A0A024GBE8"/>